<dbReference type="PROSITE" id="PS00375">
    <property type="entry name" value="UDPGT"/>
    <property type="match status" value="1"/>
</dbReference>
<evidence type="ECO:0000256" key="4">
    <source>
        <dbReference type="RuleBase" id="RU362057"/>
    </source>
</evidence>
<proteinExistence type="inferred from homology"/>
<accession>A0AAV7H8H9</accession>
<feature type="compositionally biased region" description="Basic and acidic residues" evidence="5">
    <location>
        <begin position="418"/>
        <end position="439"/>
    </location>
</feature>
<comment type="similarity">
    <text evidence="1 3">Belongs to the UDP-glycosyltransferase family.</text>
</comment>
<protein>
    <recommendedName>
        <fullName evidence="4">Glycosyltransferase</fullName>
        <ecNumber evidence="4">2.4.1.-</ecNumber>
    </recommendedName>
</protein>
<dbReference type="PANTHER" id="PTHR48047:SF182">
    <property type="entry name" value="GLYCOSYLTRANSFERASE"/>
    <property type="match status" value="1"/>
</dbReference>
<evidence type="ECO:0000256" key="2">
    <source>
        <dbReference type="ARBA" id="ARBA00022679"/>
    </source>
</evidence>
<evidence type="ECO:0000313" key="7">
    <source>
        <dbReference type="Proteomes" id="UP000775213"/>
    </source>
</evidence>
<feature type="region of interest" description="Disordered" evidence="5">
    <location>
        <begin position="418"/>
        <end position="444"/>
    </location>
</feature>
<dbReference type="FunFam" id="3.40.50.2000:FF:000063">
    <property type="entry name" value="Glycosyltransferase"/>
    <property type="match status" value="1"/>
</dbReference>
<dbReference type="CDD" id="cd03784">
    <property type="entry name" value="GT1_Gtf-like"/>
    <property type="match status" value="1"/>
</dbReference>
<dbReference type="InterPro" id="IPR002213">
    <property type="entry name" value="UDP_glucos_trans"/>
</dbReference>
<dbReference type="Gene3D" id="3.40.50.2000">
    <property type="entry name" value="Glycogen Phosphorylase B"/>
    <property type="match status" value="3"/>
</dbReference>
<dbReference type="EC" id="2.4.1.-" evidence="4"/>
<evidence type="ECO:0000313" key="6">
    <source>
        <dbReference type="EMBL" id="KAH0464409.1"/>
    </source>
</evidence>
<dbReference type="EMBL" id="JAGFBR010000007">
    <property type="protein sequence ID" value="KAH0464409.1"/>
    <property type="molecule type" value="Genomic_DNA"/>
</dbReference>
<keyword evidence="7" id="KW-1185">Reference proteome</keyword>
<organism evidence="6 7">
    <name type="scientific">Dendrobium chrysotoxum</name>
    <name type="common">Orchid</name>
    <dbReference type="NCBI Taxonomy" id="161865"/>
    <lineage>
        <taxon>Eukaryota</taxon>
        <taxon>Viridiplantae</taxon>
        <taxon>Streptophyta</taxon>
        <taxon>Embryophyta</taxon>
        <taxon>Tracheophyta</taxon>
        <taxon>Spermatophyta</taxon>
        <taxon>Magnoliopsida</taxon>
        <taxon>Liliopsida</taxon>
        <taxon>Asparagales</taxon>
        <taxon>Orchidaceae</taxon>
        <taxon>Epidendroideae</taxon>
        <taxon>Malaxideae</taxon>
        <taxon>Dendrobiinae</taxon>
        <taxon>Dendrobium</taxon>
    </lineage>
</organism>
<sequence>MNGLTNNTTTPNPHFILIPLMAQGHMIPMVDMACLLAAGGAVVSFITTPVNAARIRPFISRIQTSSLAIRFVELRFPSAEAGLPLGCENLDLLPDSKFNKPFVEALPLLGNQLELQLGKQIPIPDCIISDTKHAWAGSIARKLLILILSSTDPRRIEMAKAQVERWVDSPTWEKLRDECYAAEEAADGIVINTFEELEPWCVEMYRKATGKKVWPIGPLSLYNREIESTAIRGNEVPAMEAEKLQRWLDEREKRSVVFISFGSLARNPISQLTEIGCGLKAAGARFIWVVKEAEVKSGTEAEKWMEEFEDRSAKDKKGIVIRGWAPQMVVLSHPAVGGFMTHCGWNSILEAICAGVPMATWPHFADQFLNERLVVDVLGIGVAVGAVVPVKPADEERKEAVVGREKVEKAVVRLMDEGQEGEERRRRASEFGEKARNAMEEGGSSCQNLKGVIKYVSDRKNKISG</sequence>
<evidence type="ECO:0000256" key="1">
    <source>
        <dbReference type="ARBA" id="ARBA00009995"/>
    </source>
</evidence>
<dbReference type="AlphaFoldDB" id="A0AAV7H8H9"/>
<dbReference type="Pfam" id="PF00201">
    <property type="entry name" value="UDPGT"/>
    <property type="match status" value="1"/>
</dbReference>
<keyword evidence="3" id="KW-0328">Glycosyltransferase</keyword>
<reference evidence="6 7" key="1">
    <citation type="journal article" date="2021" name="Hortic Res">
        <title>Chromosome-scale assembly of the Dendrobium chrysotoxum genome enhances the understanding of orchid evolution.</title>
        <authorList>
            <person name="Zhang Y."/>
            <person name="Zhang G.Q."/>
            <person name="Zhang D."/>
            <person name="Liu X.D."/>
            <person name="Xu X.Y."/>
            <person name="Sun W.H."/>
            <person name="Yu X."/>
            <person name="Zhu X."/>
            <person name="Wang Z.W."/>
            <person name="Zhao X."/>
            <person name="Zhong W.Y."/>
            <person name="Chen H."/>
            <person name="Yin W.L."/>
            <person name="Huang T."/>
            <person name="Niu S.C."/>
            <person name="Liu Z.J."/>
        </authorList>
    </citation>
    <scope>NUCLEOTIDE SEQUENCE [LARGE SCALE GENOMIC DNA]</scope>
    <source>
        <strain evidence="6">Lindl</strain>
    </source>
</reference>
<dbReference type="SUPFAM" id="SSF53756">
    <property type="entry name" value="UDP-Glycosyltransferase/glycogen phosphorylase"/>
    <property type="match status" value="1"/>
</dbReference>
<comment type="caution">
    <text evidence="6">The sequence shown here is derived from an EMBL/GenBank/DDBJ whole genome shotgun (WGS) entry which is preliminary data.</text>
</comment>
<evidence type="ECO:0000256" key="3">
    <source>
        <dbReference type="RuleBase" id="RU003718"/>
    </source>
</evidence>
<keyword evidence="2 3" id="KW-0808">Transferase</keyword>
<name>A0AAV7H8H9_DENCH</name>
<dbReference type="InterPro" id="IPR035595">
    <property type="entry name" value="UDP_glycos_trans_CS"/>
</dbReference>
<evidence type="ECO:0000256" key="5">
    <source>
        <dbReference type="SAM" id="MobiDB-lite"/>
    </source>
</evidence>
<dbReference type="PANTHER" id="PTHR48047">
    <property type="entry name" value="GLYCOSYLTRANSFERASE"/>
    <property type="match status" value="1"/>
</dbReference>
<dbReference type="GO" id="GO:0035251">
    <property type="term" value="F:UDP-glucosyltransferase activity"/>
    <property type="evidence" value="ECO:0007669"/>
    <property type="project" value="TreeGrafter"/>
</dbReference>
<gene>
    <name evidence="6" type="ORF">IEQ34_007195</name>
</gene>
<dbReference type="Proteomes" id="UP000775213">
    <property type="component" value="Unassembled WGS sequence"/>
</dbReference>